<accession>A0A7Y1LJY0</accession>
<dbReference type="EMBL" id="JAAQYK010000010">
    <property type="protein sequence ID" value="NNA47524.1"/>
    <property type="molecule type" value="Genomic_DNA"/>
</dbReference>
<dbReference type="RefSeq" id="WP_169856708.1">
    <property type="nucleotide sequence ID" value="NZ_JAAQYK010000010.1"/>
</dbReference>
<proteinExistence type="predicted"/>
<evidence type="ECO:0000256" key="1">
    <source>
        <dbReference type="SAM" id="MobiDB-lite"/>
    </source>
</evidence>
<gene>
    <name evidence="2" type="ORF">HBO18_25730</name>
</gene>
<dbReference type="Proteomes" id="UP000583279">
    <property type="component" value="Unassembled WGS sequence"/>
</dbReference>
<organism evidence="2 3">
    <name type="scientific">Pseudomonas lactis</name>
    <dbReference type="NCBI Taxonomy" id="1615674"/>
    <lineage>
        <taxon>Bacteria</taxon>
        <taxon>Pseudomonadati</taxon>
        <taxon>Pseudomonadota</taxon>
        <taxon>Gammaproteobacteria</taxon>
        <taxon>Pseudomonadales</taxon>
        <taxon>Pseudomonadaceae</taxon>
        <taxon>Pseudomonas</taxon>
    </lineage>
</organism>
<reference evidence="2 3" key="1">
    <citation type="journal article" date="2020" name="Front. Microbiol.">
        <title>Genetic Organization of the aprX-lipA2 Operon Affects the Proteolytic Potential of Pseudomonas Species in Milk.</title>
        <authorList>
            <person name="Maier C."/>
            <person name="Huptas C."/>
            <person name="von Neubeck M."/>
            <person name="Scherer S."/>
            <person name="Wenning M."/>
            <person name="Lucking G."/>
        </authorList>
    </citation>
    <scope>NUCLEOTIDE SEQUENCE [LARGE SCALE GENOMIC DNA]</scope>
    <source>
        <strain evidence="2 3">WS 4997</strain>
    </source>
</reference>
<protein>
    <submittedName>
        <fullName evidence="2">Uncharacterized protein</fullName>
    </submittedName>
</protein>
<feature type="region of interest" description="Disordered" evidence="1">
    <location>
        <begin position="1"/>
        <end position="21"/>
    </location>
</feature>
<dbReference type="AlphaFoldDB" id="A0A7Y1LJY0"/>
<comment type="caution">
    <text evidence="2">The sequence shown here is derived from an EMBL/GenBank/DDBJ whole genome shotgun (WGS) entry which is preliminary data.</text>
</comment>
<name>A0A7Y1LJY0_9PSED</name>
<sequence>MDKKPSESPEPPPKKLSISDFIPEKSEVKTSLGPLYVRSANRGDWKHFESDEPIELGRMALQRLVSREQNKQINGTLSNEDFKNLIDTDFFALNSMIAKKSDWSDLPAQPGIAELGSAVQIGKEREALRNKNLLEEMRKSIDSSYSFLGQSAVEKIQEQMSALTNIRESLSGSETLRAAATLADINASSNLKRATDALRLPVEDYTLGRSSSDFQAFVPHITPPEETVLGRATLESAQNTRNTNMHINALLDIVSGLHQTIVVDILPGWIQKAETDQINAKESFDQAKKSLNWTKWTIIISAIISLAATWWQISVSQSIDEGNLTSQKVTENLLREQLVVQQQLSEQHADETSQLRKLLEKQLIDTENLRMKIDLSLPTHSHNWYQLTVPLSD</sequence>
<evidence type="ECO:0000313" key="3">
    <source>
        <dbReference type="Proteomes" id="UP000583279"/>
    </source>
</evidence>
<evidence type="ECO:0000313" key="2">
    <source>
        <dbReference type="EMBL" id="NNA47524.1"/>
    </source>
</evidence>